<evidence type="ECO:0000313" key="2">
    <source>
        <dbReference type="EMBL" id="KMO33191.1"/>
    </source>
</evidence>
<keyword evidence="1" id="KW-0472">Membrane</keyword>
<feature type="transmembrane region" description="Helical" evidence="1">
    <location>
        <begin position="160"/>
        <end position="180"/>
    </location>
</feature>
<accession>A0A0J6V2X2</accession>
<feature type="transmembrane region" description="Helical" evidence="1">
    <location>
        <begin position="222"/>
        <end position="242"/>
    </location>
</feature>
<feature type="transmembrane region" description="Helical" evidence="1">
    <location>
        <begin position="51"/>
        <end position="69"/>
    </location>
</feature>
<keyword evidence="1" id="KW-0812">Transmembrane</keyword>
<protein>
    <submittedName>
        <fullName evidence="2">Integral cytoplasmic membrane protein</fullName>
    </submittedName>
</protein>
<dbReference type="EMBL" id="LABZ01000205">
    <property type="protein sequence ID" value="KMO33191.1"/>
    <property type="molecule type" value="Genomic_DNA"/>
</dbReference>
<feature type="transmembrane region" description="Helical" evidence="1">
    <location>
        <begin position="26"/>
        <end position="45"/>
    </location>
</feature>
<organism evidence="2 3">
    <name type="scientific">Methylobacterium tarhaniae</name>
    <dbReference type="NCBI Taxonomy" id="1187852"/>
    <lineage>
        <taxon>Bacteria</taxon>
        <taxon>Pseudomonadati</taxon>
        <taxon>Pseudomonadota</taxon>
        <taxon>Alphaproteobacteria</taxon>
        <taxon>Hyphomicrobiales</taxon>
        <taxon>Methylobacteriaceae</taxon>
        <taxon>Methylobacterium</taxon>
    </lineage>
</organism>
<evidence type="ECO:0000313" key="3">
    <source>
        <dbReference type="Proteomes" id="UP000036449"/>
    </source>
</evidence>
<dbReference type="OrthoDB" id="7010242at2"/>
<feature type="transmembrane region" description="Helical" evidence="1">
    <location>
        <begin position="6"/>
        <end position="21"/>
    </location>
</feature>
<name>A0A0J6V2X2_9HYPH</name>
<proteinExistence type="predicted"/>
<reference evidence="2 3" key="1">
    <citation type="submission" date="2015-03" db="EMBL/GenBank/DDBJ databases">
        <title>Genome sequencing of Methylobacterium tarhaniae DSM 25844.</title>
        <authorList>
            <person name="Chaudhry V."/>
            <person name="Patil P.B."/>
        </authorList>
    </citation>
    <scope>NUCLEOTIDE SEQUENCE [LARGE SCALE GENOMIC DNA]</scope>
    <source>
        <strain evidence="2 3">DSM 25844</strain>
    </source>
</reference>
<dbReference type="PATRIC" id="fig|1187852.3.peg.2872"/>
<evidence type="ECO:0000256" key="1">
    <source>
        <dbReference type="SAM" id="Phobius"/>
    </source>
</evidence>
<feature type="transmembrane region" description="Helical" evidence="1">
    <location>
        <begin position="254"/>
        <end position="282"/>
    </location>
</feature>
<feature type="transmembrane region" description="Helical" evidence="1">
    <location>
        <begin position="377"/>
        <end position="397"/>
    </location>
</feature>
<comment type="caution">
    <text evidence="2">The sequence shown here is derived from an EMBL/GenBank/DDBJ whole genome shotgun (WGS) entry which is preliminary data.</text>
</comment>
<dbReference type="RefSeq" id="WP_048453690.1">
    <property type="nucleotide sequence ID" value="NZ_LABZ01000205.1"/>
</dbReference>
<sequence>MSFEPIGAITVGLGLLCLLLGRHATVLGFVVFCTLGSAAAILIGGANVPPAHLFLVFLLVATLCWRKLLVNAVTSLKTSEPGFWLLCLVTYGILSSYILPRLFAGSTFIVPLGSSDHLATLDGIVPLGPVSSNLTQPIYLLGDLACFVTIMAVGSTQRGFATITTALIAYAFVNLCFGALDLLTSATGTQDALQIIRNAQYTFHDEESVGDMRRIIGSWPEASAFASMTLTAFAFTATMWLYGRRSLTTGAIALMSLLFVVLSTSSTGLAGAAVMLVVLYAIALTRCGTQREYWNASAIVVFAPLLVAVIGLYVISEAHIFARIYDYVDTLILSKSTTSSGLQRSYWNEVALGNFLDTFGLGVGLGTNRTSSFPLALLSNIGVPGLLFYLVFIAMVFGSRRGMPRTFAADVRGAARVACFSALTAGILAGPTVDQGLLFYVFAGLACAAPERERATDGAPALR</sequence>
<keyword evidence="1" id="KW-1133">Transmembrane helix</keyword>
<feature type="transmembrane region" description="Helical" evidence="1">
    <location>
        <begin position="81"/>
        <end position="99"/>
    </location>
</feature>
<keyword evidence="3" id="KW-1185">Reference proteome</keyword>
<gene>
    <name evidence="2" type="ORF">VQ03_25440</name>
</gene>
<dbReference type="Proteomes" id="UP000036449">
    <property type="component" value="Unassembled WGS sequence"/>
</dbReference>
<feature type="transmembrane region" description="Helical" evidence="1">
    <location>
        <begin position="294"/>
        <end position="315"/>
    </location>
</feature>
<dbReference type="AlphaFoldDB" id="A0A0J6V2X2"/>